<reference evidence="2 3" key="1">
    <citation type="submission" date="2016-10" db="EMBL/GenBank/DDBJ databases">
        <authorList>
            <person name="de Groot N.N."/>
        </authorList>
    </citation>
    <scope>NUCLEOTIDE SEQUENCE [LARGE SCALE GENOMIC DNA]</scope>
    <source>
        <strain evidence="2 3">CGMCC 4.2023</strain>
    </source>
</reference>
<evidence type="ECO:0000256" key="1">
    <source>
        <dbReference type="RuleBase" id="RU000363"/>
    </source>
</evidence>
<dbReference type="EMBL" id="FNVU01000002">
    <property type="protein sequence ID" value="SEF89023.1"/>
    <property type="molecule type" value="Genomic_DNA"/>
</dbReference>
<evidence type="ECO:0000313" key="2">
    <source>
        <dbReference type="EMBL" id="SEF89023.1"/>
    </source>
</evidence>
<dbReference type="OrthoDB" id="3178062at2"/>
<keyword evidence="3" id="KW-1185">Reference proteome</keyword>
<protein>
    <submittedName>
        <fullName evidence="2">Short-chain dehydrogenase</fullName>
    </submittedName>
</protein>
<dbReference type="Proteomes" id="UP000236754">
    <property type="component" value="Unassembled WGS sequence"/>
</dbReference>
<dbReference type="PRINTS" id="PR00080">
    <property type="entry name" value="SDRFAMILY"/>
</dbReference>
<accession>A0A1H5VPB8</accession>
<dbReference type="Pfam" id="PF00106">
    <property type="entry name" value="adh_short"/>
    <property type="match status" value="1"/>
</dbReference>
<sequence>MSKHQNTHGTRAVLLTGASGGVGLPATRALAERGYQVFAGVRNPAAFPTEGGAGATSRGTDAGPGVHPVRLDVTDPASVAAAVEAVAARTGGALYALVNNAGIIVQGPMELVPAEELHRQFEVNVYGPARLTQACLPLLRRGGGRVANITGGVARLPGPFFGAVSASKSALQALSDALRLELAYWDVPVVVLEPGGLDTDIFGKAAAAQQKSNAGLPAESVALYAEQQRAVDQAMARVKPSSTGLLVDAIVTALDAAKPKARYTIGSDVRLLGLLSRLPLRTRDRLLGGVMGLNKLKSAA</sequence>
<dbReference type="AlphaFoldDB" id="A0A1H5VPB8"/>
<dbReference type="InterPro" id="IPR002347">
    <property type="entry name" value="SDR_fam"/>
</dbReference>
<comment type="similarity">
    <text evidence="1">Belongs to the short-chain dehydrogenases/reductases (SDR) family.</text>
</comment>
<evidence type="ECO:0000313" key="3">
    <source>
        <dbReference type="Proteomes" id="UP000236754"/>
    </source>
</evidence>
<dbReference type="Gene3D" id="3.40.50.720">
    <property type="entry name" value="NAD(P)-binding Rossmann-like Domain"/>
    <property type="match status" value="1"/>
</dbReference>
<dbReference type="GO" id="GO:0016491">
    <property type="term" value="F:oxidoreductase activity"/>
    <property type="evidence" value="ECO:0007669"/>
    <property type="project" value="TreeGrafter"/>
</dbReference>
<name>A0A1H5VPB8_9ACTN</name>
<dbReference type="SUPFAM" id="SSF51735">
    <property type="entry name" value="NAD(P)-binding Rossmann-fold domains"/>
    <property type="match status" value="1"/>
</dbReference>
<dbReference type="PANTHER" id="PTHR43313:SF1">
    <property type="entry name" value="3BETA-HYDROXYSTEROID DEHYDROGENASE DHS-16"/>
    <property type="match status" value="1"/>
</dbReference>
<dbReference type="PRINTS" id="PR00081">
    <property type="entry name" value="GDHRDH"/>
</dbReference>
<dbReference type="GO" id="GO:0008202">
    <property type="term" value="P:steroid metabolic process"/>
    <property type="evidence" value="ECO:0007669"/>
    <property type="project" value="TreeGrafter"/>
</dbReference>
<dbReference type="PANTHER" id="PTHR43313">
    <property type="entry name" value="SHORT-CHAIN DEHYDROGENASE/REDUCTASE FAMILY 9C"/>
    <property type="match status" value="1"/>
</dbReference>
<gene>
    <name evidence="2" type="ORF">SAMN05216223_102379</name>
</gene>
<dbReference type="InterPro" id="IPR036291">
    <property type="entry name" value="NAD(P)-bd_dom_sf"/>
</dbReference>
<organism evidence="2 3">
    <name type="scientific">Actinacidiphila yanglinensis</name>
    <dbReference type="NCBI Taxonomy" id="310779"/>
    <lineage>
        <taxon>Bacteria</taxon>
        <taxon>Bacillati</taxon>
        <taxon>Actinomycetota</taxon>
        <taxon>Actinomycetes</taxon>
        <taxon>Kitasatosporales</taxon>
        <taxon>Streptomycetaceae</taxon>
        <taxon>Actinacidiphila</taxon>
    </lineage>
</organism>
<dbReference type="RefSeq" id="WP_103884518.1">
    <property type="nucleotide sequence ID" value="NZ_FNVU01000002.1"/>
</dbReference>
<proteinExistence type="inferred from homology"/>